<evidence type="ECO:0000256" key="3">
    <source>
        <dbReference type="ARBA" id="ARBA00022630"/>
    </source>
</evidence>
<accession>A0A103E3M0</accession>
<evidence type="ECO:0000256" key="1">
    <source>
        <dbReference type="ARBA" id="ARBA00001974"/>
    </source>
</evidence>
<organism evidence="7 8">
    <name type="scientific">Burkholderia singularis</name>
    <dbReference type="NCBI Taxonomy" id="1503053"/>
    <lineage>
        <taxon>Bacteria</taxon>
        <taxon>Pseudomonadati</taxon>
        <taxon>Pseudomonadota</taxon>
        <taxon>Betaproteobacteria</taxon>
        <taxon>Burkholderiales</taxon>
        <taxon>Burkholderiaceae</taxon>
        <taxon>Burkholderia</taxon>
        <taxon>pseudomallei group</taxon>
    </lineage>
</organism>
<evidence type="ECO:0000256" key="2">
    <source>
        <dbReference type="ARBA" id="ARBA00005466"/>
    </source>
</evidence>
<dbReference type="AlphaFoldDB" id="A0A103E3M0"/>
<evidence type="ECO:0000256" key="5">
    <source>
        <dbReference type="ARBA" id="ARBA00023002"/>
    </source>
</evidence>
<dbReference type="Gene3D" id="3.30.465.10">
    <property type="match status" value="1"/>
</dbReference>
<dbReference type="InterPro" id="IPR036318">
    <property type="entry name" value="FAD-bd_PCMH-like_sf"/>
</dbReference>
<proteinExistence type="inferred from homology"/>
<comment type="cofactor">
    <cofactor evidence="1">
        <name>FAD</name>
        <dbReference type="ChEBI" id="CHEBI:57692"/>
    </cofactor>
</comment>
<keyword evidence="5" id="KW-0560">Oxidoreductase</keyword>
<dbReference type="InterPro" id="IPR016166">
    <property type="entry name" value="FAD-bd_PCMH"/>
</dbReference>
<evidence type="ECO:0000313" key="8">
    <source>
        <dbReference type="Proteomes" id="UP000062788"/>
    </source>
</evidence>
<reference evidence="7 8" key="1">
    <citation type="submission" date="2015-11" db="EMBL/GenBank/DDBJ databases">
        <title>Expanding the genomic diversity of Burkholderia species for the development of highly accurate diagnostics.</title>
        <authorList>
            <person name="Sahl J."/>
            <person name="Keim P."/>
            <person name="Wagner D."/>
        </authorList>
    </citation>
    <scope>NUCLEOTIDE SEQUENCE [LARGE SCALE GENOMIC DNA]</scope>
    <source>
        <strain evidence="7 8">TSV85</strain>
    </source>
</reference>
<dbReference type="PANTHER" id="PTHR42973">
    <property type="entry name" value="BINDING OXIDOREDUCTASE, PUTATIVE (AFU_ORTHOLOGUE AFUA_1G17690)-RELATED"/>
    <property type="match status" value="1"/>
</dbReference>
<dbReference type="Gene3D" id="3.40.462.20">
    <property type="match status" value="1"/>
</dbReference>
<dbReference type="Pfam" id="PF01565">
    <property type="entry name" value="FAD_binding_4"/>
    <property type="match status" value="1"/>
</dbReference>
<dbReference type="GO" id="GO:0016491">
    <property type="term" value="F:oxidoreductase activity"/>
    <property type="evidence" value="ECO:0007669"/>
    <property type="project" value="UniProtKB-KW"/>
</dbReference>
<sequence length="437" mass="46620">MPGSKAFVDAMAGFQTGFHYRPALIARATHAAQVRDGVLQALRDDPPVGVQATGHGRPRTMERGVLINTTGMDGVVIDPLARTAQIDAGARWEQVIAAAVPHGLVPLSGSAPNVGAIGYTLGGGMGILARQYGYTADHVRWIELVTADGELRRISATDDPELFWAVRGAGANFGVVTRMEVALVPRATLYGGGMYFDAAHIDDVLACFADWTSTAPEDMTASVGLLAYPNLATFAAPLRGRFVAHVRFACSAPAAVGERLVAPFRALGARLIDTVRERSFLDAGGIYDDPPMRHAYYGGNLLINDLDHAILRVAVEVAAPPGRPMCLVDIRHLGGAAGRAPQVANAVGHRSARYIARVLSPVGVADAPAAAARHQPFYDALRPRALGRSLNFIFGYESSVELVGSAFDAADFARLRALKRDRDPRNVFRLNYNIPPA</sequence>
<dbReference type="EMBL" id="LOWA01000030">
    <property type="protein sequence ID" value="KVE27436.1"/>
    <property type="molecule type" value="Genomic_DNA"/>
</dbReference>
<protein>
    <recommendedName>
        <fullName evidence="6">FAD-binding PCMH-type domain-containing protein</fullName>
    </recommendedName>
</protein>
<keyword evidence="4" id="KW-0274">FAD</keyword>
<keyword evidence="8" id="KW-1185">Reference proteome</keyword>
<dbReference type="InterPro" id="IPR012951">
    <property type="entry name" value="BBE"/>
</dbReference>
<evidence type="ECO:0000259" key="6">
    <source>
        <dbReference type="PROSITE" id="PS51387"/>
    </source>
</evidence>
<dbReference type="Proteomes" id="UP000062788">
    <property type="component" value="Unassembled WGS sequence"/>
</dbReference>
<comment type="similarity">
    <text evidence="2">Belongs to the oxygen-dependent FAD-linked oxidoreductase family.</text>
</comment>
<evidence type="ECO:0000256" key="4">
    <source>
        <dbReference type="ARBA" id="ARBA00022827"/>
    </source>
</evidence>
<dbReference type="InterPro" id="IPR016169">
    <property type="entry name" value="FAD-bd_PCMH_sub2"/>
</dbReference>
<dbReference type="Pfam" id="PF08031">
    <property type="entry name" value="BBE"/>
    <property type="match status" value="1"/>
</dbReference>
<dbReference type="GO" id="GO:0071949">
    <property type="term" value="F:FAD binding"/>
    <property type="evidence" value="ECO:0007669"/>
    <property type="project" value="InterPro"/>
</dbReference>
<name>A0A103E3M0_9BURK</name>
<dbReference type="PANTHER" id="PTHR42973:SF39">
    <property type="entry name" value="FAD-BINDING PCMH-TYPE DOMAIN-CONTAINING PROTEIN"/>
    <property type="match status" value="1"/>
</dbReference>
<gene>
    <name evidence="7" type="ORF">WS67_11730</name>
</gene>
<dbReference type="PROSITE" id="PS51387">
    <property type="entry name" value="FAD_PCMH"/>
    <property type="match status" value="1"/>
</dbReference>
<dbReference type="InterPro" id="IPR006094">
    <property type="entry name" value="Oxid_FAD_bind_N"/>
</dbReference>
<evidence type="ECO:0000313" key="7">
    <source>
        <dbReference type="EMBL" id="KVE27436.1"/>
    </source>
</evidence>
<dbReference type="SUPFAM" id="SSF56176">
    <property type="entry name" value="FAD-binding/transporter-associated domain-like"/>
    <property type="match status" value="1"/>
</dbReference>
<comment type="caution">
    <text evidence="7">The sequence shown here is derived from an EMBL/GenBank/DDBJ whole genome shotgun (WGS) entry which is preliminary data.</text>
</comment>
<keyword evidence="3" id="KW-0285">Flavoprotein</keyword>
<feature type="domain" description="FAD-binding PCMH-type" evidence="6">
    <location>
        <begin position="18"/>
        <end position="186"/>
    </location>
</feature>
<dbReference type="InterPro" id="IPR050416">
    <property type="entry name" value="FAD-linked_Oxidoreductase"/>
</dbReference>